<reference evidence="2 3" key="1">
    <citation type="submission" date="2017-09" db="EMBL/GenBank/DDBJ databases">
        <title>Large-scale bioinformatics analysis of Bacillus genomes uncovers conserved roles of natural products in bacterial physiology.</title>
        <authorList>
            <consortium name="Agbiome Team Llc"/>
            <person name="Bleich R.M."/>
            <person name="Grubbs K.J."/>
            <person name="Santa Maria K.C."/>
            <person name="Allen S.E."/>
            <person name="Farag S."/>
            <person name="Shank E.A."/>
            <person name="Bowers A."/>
        </authorList>
    </citation>
    <scope>NUCLEOTIDE SEQUENCE [LARGE SCALE GENOMIC DNA]</scope>
    <source>
        <strain evidence="2 3">AFS060060</strain>
    </source>
</reference>
<organism evidence="2 3">
    <name type="scientific">Bacillus thuringiensis</name>
    <dbReference type="NCBI Taxonomy" id="1428"/>
    <lineage>
        <taxon>Bacteria</taxon>
        <taxon>Bacillati</taxon>
        <taxon>Bacillota</taxon>
        <taxon>Bacilli</taxon>
        <taxon>Bacillales</taxon>
        <taxon>Bacillaceae</taxon>
        <taxon>Bacillus</taxon>
        <taxon>Bacillus cereus group</taxon>
    </lineage>
</organism>
<keyword evidence="1" id="KW-1133">Transmembrane helix</keyword>
<evidence type="ECO:0000313" key="3">
    <source>
        <dbReference type="Proteomes" id="UP000223366"/>
    </source>
</evidence>
<keyword evidence="1" id="KW-0472">Membrane</keyword>
<evidence type="ECO:0000313" key="2">
    <source>
        <dbReference type="EMBL" id="PFV26264.1"/>
    </source>
</evidence>
<dbReference type="EMBL" id="NVDU01000078">
    <property type="protein sequence ID" value="PFV26264.1"/>
    <property type="molecule type" value="Genomic_DNA"/>
</dbReference>
<keyword evidence="1" id="KW-0812">Transmembrane</keyword>
<proteinExistence type="predicted"/>
<feature type="transmembrane region" description="Helical" evidence="1">
    <location>
        <begin position="91"/>
        <end position="113"/>
    </location>
</feature>
<comment type="caution">
    <text evidence="2">The sequence shown here is derived from an EMBL/GenBank/DDBJ whole genome shotgun (WGS) entry which is preliminary data.</text>
</comment>
<feature type="transmembrane region" description="Helical" evidence="1">
    <location>
        <begin position="67"/>
        <end position="85"/>
    </location>
</feature>
<gene>
    <name evidence="2" type="ORF">COK99_27775</name>
</gene>
<dbReference type="RefSeq" id="WP_098686057.1">
    <property type="nucleotide sequence ID" value="NZ_NVDU01000078.1"/>
</dbReference>
<sequence>MYKGRNREKATDNGFIYPIFHKIISLLFYINVVELIKWITIKFILFLHRYSSDIDYLNRKERKARNIAVDIFICLKFIFIGFAWYQQINNIYVVAITIYLLLMNSFTYFYYHIWEEGAIKSSFATLHRTRRKFISLFQSFIFMVLSYGYLFQIPFKSAFKWESSGATFSQAFLFSLSNTFPLSYNSVQALTELGHYIKASQVLLSFLFITIILTQSIPKATQSIPEENQ</sequence>
<name>A0A9X7GBA7_BACTU</name>
<dbReference type="Proteomes" id="UP000223366">
    <property type="component" value="Unassembled WGS sequence"/>
</dbReference>
<protein>
    <submittedName>
        <fullName evidence="2">Uncharacterized protein</fullName>
    </submittedName>
</protein>
<dbReference type="AlphaFoldDB" id="A0A9X7GBA7"/>
<evidence type="ECO:0000256" key="1">
    <source>
        <dbReference type="SAM" id="Phobius"/>
    </source>
</evidence>
<accession>A0A9X7GBA7</accession>
<feature type="transmembrane region" description="Helical" evidence="1">
    <location>
        <begin position="133"/>
        <end position="151"/>
    </location>
</feature>
<feature type="transmembrane region" description="Helical" evidence="1">
    <location>
        <begin position="23"/>
        <end position="47"/>
    </location>
</feature>